<evidence type="ECO:0000313" key="11">
    <source>
        <dbReference type="EMBL" id="RST94359.1"/>
    </source>
</evidence>
<protein>
    <recommendedName>
        <fullName evidence="7 8">Arginine repressor</fullName>
    </recommendedName>
</protein>
<dbReference type="GO" id="GO:0003700">
    <property type="term" value="F:DNA-binding transcription factor activity"/>
    <property type="evidence" value="ECO:0007669"/>
    <property type="project" value="UniProtKB-UniRule"/>
</dbReference>
<name>A0A429ZL13_9ENTE</name>
<dbReference type="Gene3D" id="1.10.10.10">
    <property type="entry name" value="Winged helix-like DNA-binding domain superfamily/Winged helix DNA-binding domain"/>
    <property type="match status" value="1"/>
</dbReference>
<dbReference type="Pfam" id="PF02863">
    <property type="entry name" value="Arg_repressor_C"/>
    <property type="match status" value="1"/>
</dbReference>
<feature type="domain" description="Arginine repressor C-terminal" evidence="10">
    <location>
        <begin position="82"/>
        <end position="145"/>
    </location>
</feature>
<evidence type="ECO:0000256" key="6">
    <source>
        <dbReference type="ARBA" id="ARBA00023163"/>
    </source>
</evidence>
<dbReference type="NCBIfam" id="TIGR01529">
    <property type="entry name" value="argR_whole"/>
    <property type="match status" value="1"/>
</dbReference>
<keyword evidence="6 7" id="KW-0804">Transcription</keyword>
<dbReference type="GeneID" id="98568771"/>
<keyword evidence="3 7" id="KW-0963">Cytoplasm</keyword>
<comment type="similarity">
    <text evidence="2 7">Belongs to the ArgR family.</text>
</comment>
<feature type="domain" description="Arginine repressor DNA-binding" evidence="9">
    <location>
        <begin position="1"/>
        <end position="66"/>
    </location>
</feature>
<evidence type="ECO:0000256" key="8">
    <source>
        <dbReference type="NCBIfam" id="TIGR01529"/>
    </source>
</evidence>
<dbReference type="GO" id="GO:0005737">
    <property type="term" value="C:cytoplasm"/>
    <property type="evidence" value="ECO:0007669"/>
    <property type="project" value="UniProtKB-SubCell"/>
</dbReference>
<dbReference type="InterPro" id="IPR020899">
    <property type="entry name" value="Arg_repress_C"/>
</dbReference>
<dbReference type="UniPathway" id="UPA00068"/>
<comment type="pathway">
    <text evidence="7">Amino-acid biosynthesis; L-arginine biosynthesis [regulation].</text>
</comment>
<comment type="caution">
    <text evidence="11">The sequence shown here is derived from an EMBL/GenBank/DDBJ whole genome shotgun (WGS) entry which is preliminary data.</text>
</comment>
<dbReference type="InterPro" id="IPR001669">
    <property type="entry name" value="Arg_repress"/>
</dbReference>
<dbReference type="SUPFAM" id="SSF55252">
    <property type="entry name" value="C-terminal domain of arginine repressor"/>
    <property type="match status" value="1"/>
</dbReference>
<sequence length="152" mass="16655">MKKTTRQGIIKRLIQENDILTQEELIRLLQAEGVTATQATVSRDVRELGIVKGHSQEGRIKYVLVDPPITSTNDRLEEAIIDSVEQVSCVQFMVVIQTYLGSANIVAAIIDDMKLPEVAGTLAGANTLAIITHSNEEAQGLHDLISSYLTNK</sequence>
<evidence type="ECO:0000259" key="10">
    <source>
        <dbReference type="Pfam" id="PF02863"/>
    </source>
</evidence>
<dbReference type="Pfam" id="PF01316">
    <property type="entry name" value="Arg_repressor"/>
    <property type="match status" value="1"/>
</dbReference>
<dbReference type="PANTHER" id="PTHR34471:SF1">
    <property type="entry name" value="ARGININE REPRESSOR"/>
    <property type="match status" value="1"/>
</dbReference>
<dbReference type="GO" id="GO:0034618">
    <property type="term" value="F:arginine binding"/>
    <property type="evidence" value="ECO:0007669"/>
    <property type="project" value="InterPro"/>
</dbReference>
<evidence type="ECO:0000256" key="3">
    <source>
        <dbReference type="ARBA" id="ARBA00022490"/>
    </source>
</evidence>
<keyword evidence="7" id="KW-0055">Arginine biosynthesis</keyword>
<dbReference type="PANTHER" id="PTHR34471">
    <property type="entry name" value="ARGININE REPRESSOR"/>
    <property type="match status" value="1"/>
</dbReference>
<dbReference type="HAMAP" id="MF_00173">
    <property type="entry name" value="Arg_repressor"/>
    <property type="match status" value="1"/>
</dbReference>
<dbReference type="OrthoDB" id="9807089at2"/>
<keyword evidence="7" id="KW-0678">Repressor</keyword>
<evidence type="ECO:0000256" key="1">
    <source>
        <dbReference type="ARBA" id="ARBA00004496"/>
    </source>
</evidence>
<dbReference type="GO" id="GO:0003677">
    <property type="term" value="F:DNA binding"/>
    <property type="evidence" value="ECO:0007669"/>
    <property type="project" value="UniProtKB-KW"/>
</dbReference>
<dbReference type="Proteomes" id="UP000287239">
    <property type="component" value="Unassembled WGS sequence"/>
</dbReference>
<evidence type="ECO:0000313" key="12">
    <source>
        <dbReference type="Proteomes" id="UP000287239"/>
    </source>
</evidence>
<dbReference type="InterPro" id="IPR036390">
    <property type="entry name" value="WH_DNA-bd_sf"/>
</dbReference>
<accession>A0A429ZL13</accession>
<evidence type="ECO:0000256" key="5">
    <source>
        <dbReference type="ARBA" id="ARBA00023125"/>
    </source>
</evidence>
<proteinExistence type="inferred from homology"/>
<gene>
    <name evidence="7" type="primary">argR</name>
    <name evidence="11" type="ORF">CBF35_10335</name>
</gene>
<dbReference type="SUPFAM" id="SSF46785">
    <property type="entry name" value="Winged helix' DNA-binding domain"/>
    <property type="match status" value="1"/>
</dbReference>
<dbReference type="GO" id="GO:0006526">
    <property type="term" value="P:L-arginine biosynthetic process"/>
    <property type="evidence" value="ECO:0007669"/>
    <property type="project" value="UniProtKB-UniPathway"/>
</dbReference>
<evidence type="ECO:0000256" key="7">
    <source>
        <dbReference type="HAMAP-Rule" id="MF_00173"/>
    </source>
</evidence>
<keyword evidence="4 7" id="KW-0805">Transcription regulation</keyword>
<comment type="subcellular location">
    <subcellularLocation>
        <location evidence="1 7">Cytoplasm</location>
    </subcellularLocation>
</comment>
<dbReference type="InterPro" id="IPR036388">
    <property type="entry name" value="WH-like_DNA-bd_sf"/>
</dbReference>
<keyword evidence="5 7" id="KW-0238">DNA-binding</keyword>
<dbReference type="PRINTS" id="PR01467">
    <property type="entry name" value="ARGREPRESSOR"/>
</dbReference>
<keyword evidence="7" id="KW-0028">Amino-acid biosynthesis</keyword>
<dbReference type="GO" id="GO:1900079">
    <property type="term" value="P:regulation of arginine biosynthetic process"/>
    <property type="evidence" value="ECO:0007669"/>
    <property type="project" value="UniProtKB-UniRule"/>
</dbReference>
<dbReference type="InterPro" id="IPR020900">
    <property type="entry name" value="Arg_repress_DNA-bd"/>
</dbReference>
<evidence type="ECO:0000259" key="9">
    <source>
        <dbReference type="Pfam" id="PF01316"/>
    </source>
</evidence>
<comment type="function">
    <text evidence="7">Regulates arginine biosynthesis genes.</text>
</comment>
<dbReference type="EMBL" id="NGJU01000015">
    <property type="protein sequence ID" value="RST94359.1"/>
    <property type="molecule type" value="Genomic_DNA"/>
</dbReference>
<evidence type="ECO:0000256" key="2">
    <source>
        <dbReference type="ARBA" id="ARBA00008316"/>
    </source>
</evidence>
<dbReference type="GO" id="GO:0051259">
    <property type="term" value="P:protein complex oligomerization"/>
    <property type="evidence" value="ECO:0007669"/>
    <property type="project" value="InterPro"/>
</dbReference>
<dbReference type="InterPro" id="IPR036251">
    <property type="entry name" value="Arg_repress_C_sf"/>
</dbReference>
<reference evidence="11 12" key="1">
    <citation type="submission" date="2017-05" db="EMBL/GenBank/DDBJ databases">
        <title>Vagococcus spp. assemblies.</title>
        <authorList>
            <person name="Gulvik C.A."/>
        </authorList>
    </citation>
    <scope>NUCLEOTIDE SEQUENCE [LARGE SCALE GENOMIC DNA]</scope>
    <source>
        <strain evidence="11 12">NCFB 2777</strain>
    </source>
</reference>
<dbReference type="RefSeq" id="WP_126780831.1">
    <property type="nucleotide sequence ID" value="NZ_NGJU01000015.1"/>
</dbReference>
<organism evidence="11 12">
    <name type="scientific">Vagococcus salmoninarum</name>
    <dbReference type="NCBI Taxonomy" id="2739"/>
    <lineage>
        <taxon>Bacteria</taxon>
        <taxon>Bacillati</taxon>
        <taxon>Bacillota</taxon>
        <taxon>Bacilli</taxon>
        <taxon>Lactobacillales</taxon>
        <taxon>Enterococcaceae</taxon>
        <taxon>Vagococcus</taxon>
    </lineage>
</organism>
<evidence type="ECO:0000256" key="4">
    <source>
        <dbReference type="ARBA" id="ARBA00023015"/>
    </source>
</evidence>
<dbReference type="AlphaFoldDB" id="A0A429ZL13"/>
<keyword evidence="12" id="KW-1185">Reference proteome</keyword>
<dbReference type="Gene3D" id="3.30.1360.40">
    <property type="match status" value="1"/>
</dbReference>